<name>A0A9D4ES16_DREPO</name>
<protein>
    <submittedName>
        <fullName evidence="2">Uncharacterized protein</fullName>
    </submittedName>
</protein>
<comment type="caution">
    <text evidence="2">The sequence shown here is derived from an EMBL/GenBank/DDBJ whole genome shotgun (WGS) entry which is preliminary data.</text>
</comment>
<dbReference type="AlphaFoldDB" id="A0A9D4ES16"/>
<keyword evidence="3" id="KW-1185">Reference proteome</keyword>
<feature type="compositionally biased region" description="Basic and acidic residues" evidence="1">
    <location>
        <begin position="639"/>
        <end position="655"/>
    </location>
</feature>
<feature type="compositionally biased region" description="Polar residues" evidence="1">
    <location>
        <begin position="189"/>
        <end position="200"/>
    </location>
</feature>
<feature type="region of interest" description="Disordered" evidence="1">
    <location>
        <begin position="135"/>
        <end position="407"/>
    </location>
</feature>
<feature type="compositionally biased region" description="Polar residues" evidence="1">
    <location>
        <begin position="246"/>
        <end position="257"/>
    </location>
</feature>
<organism evidence="2 3">
    <name type="scientific">Dreissena polymorpha</name>
    <name type="common">Zebra mussel</name>
    <name type="synonym">Mytilus polymorpha</name>
    <dbReference type="NCBI Taxonomy" id="45954"/>
    <lineage>
        <taxon>Eukaryota</taxon>
        <taxon>Metazoa</taxon>
        <taxon>Spiralia</taxon>
        <taxon>Lophotrochozoa</taxon>
        <taxon>Mollusca</taxon>
        <taxon>Bivalvia</taxon>
        <taxon>Autobranchia</taxon>
        <taxon>Heteroconchia</taxon>
        <taxon>Euheterodonta</taxon>
        <taxon>Imparidentia</taxon>
        <taxon>Neoheterodontei</taxon>
        <taxon>Myida</taxon>
        <taxon>Dreissenoidea</taxon>
        <taxon>Dreissenidae</taxon>
        <taxon>Dreissena</taxon>
    </lineage>
</organism>
<feature type="compositionally biased region" description="Basic and acidic residues" evidence="1">
    <location>
        <begin position="329"/>
        <end position="355"/>
    </location>
</feature>
<feature type="compositionally biased region" description="Basic and acidic residues" evidence="1">
    <location>
        <begin position="600"/>
        <end position="612"/>
    </location>
</feature>
<feature type="compositionally biased region" description="Basic and acidic residues" evidence="1">
    <location>
        <begin position="272"/>
        <end position="290"/>
    </location>
</feature>
<feature type="compositionally biased region" description="Polar residues" evidence="1">
    <location>
        <begin position="582"/>
        <end position="592"/>
    </location>
</feature>
<evidence type="ECO:0000313" key="3">
    <source>
        <dbReference type="Proteomes" id="UP000828390"/>
    </source>
</evidence>
<accession>A0A9D4ES16</accession>
<feature type="compositionally biased region" description="Basic and acidic residues" evidence="1">
    <location>
        <begin position="386"/>
        <end position="407"/>
    </location>
</feature>
<feature type="region of interest" description="Disordered" evidence="1">
    <location>
        <begin position="419"/>
        <end position="667"/>
    </location>
</feature>
<dbReference type="EMBL" id="JAIWYP010000008">
    <property type="protein sequence ID" value="KAH3784673.1"/>
    <property type="molecule type" value="Genomic_DNA"/>
</dbReference>
<feature type="compositionally biased region" description="Polar residues" evidence="1">
    <location>
        <begin position="360"/>
        <end position="371"/>
    </location>
</feature>
<feature type="compositionally biased region" description="Polar residues" evidence="1">
    <location>
        <begin position="474"/>
        <end position="485"/>
    </location>
</feature>
<gene>
    <name evidence="2" type="ORF">DPMN_162637</name>
</gene>
<proteinExistence type="predicted"/>
<feature type="compositionally biased region" description="Basic and acidic residues" evidence="1">
    <location>
        <begin position="158"/>
        <end position="184"/>
    </location>
</feature>
<feature type="compositionally biased region" description="Polar residues" evidence="1">
    <location>
        <begin position="628"/>
        <end position="638"/>
    </location>
</feature>
<sequence length="694" mass="77032">MQDPAIQPLELVDKLSTTVDRGNIPPEGSYSQLNKDVTDGIPTGKYNIQENEDLRHKGNLQSYSEKEIEDKCVQVLTTQEGNSQLGEGNRAALQDSSMIKDNVHNKVKPETENVEKSDFKDDEEIERKCVQVLTTQEGNPQLGEGNRSALQDSSMLKDSVHTKVKPETENVEKSDFKDDEEIKGKGVQVLTTQEGNSQIGEGNKAALQKSSLLKDNVHNKVKSETESVEKSDVKDDEETEGKGVQVLTTQEGNSQLGERNRAALQDSSMLEDNEHNKVKPDTENVEKSDFKDDEETEGKGVQVLTTQAGNSQLGEGNKAALQDSSLLKDNVHNKVKPETENIEKSDFKDDEKIEGKGVQVLTTQEGNSQLGEGNRAALQDSSMLKDNVHNKVKPETENVAKSDFKDDEKIDGKGVQVLTTQEGNSQLGEGNRAALQDSSMLKDNVHNKVKPETENVEKSDFKDDEEIEGKVVQALTTQEGNSQLGEGNRAALQDSSMLKDNVHNKVKPETENVDKSDFKNDEDKSPKQGIPELNKAINPEVTGRLQDQESKQVDNFNKLQEDDSRLSGEITCTKQSKADITENVTNNGTKQSAKVKKKDSKKDKDMTSERSSSKPQTRQTHYKPLNKKVSTLQKSTVHSQRDKTPISEPIKEGGFHHSHNPPRKQVSQQLDGSMQQNLIVKKVKYISYATLVYD</sequence>
<evidence type="ECO:0000256" key="1">
    <source>
        <dbReference type="SAM" id="MobiDB-lite"/>
    </source>
</evidence>
<reference evidence="2" key="1">
    <citation type="journal article" date="2019" name="bioRxiv">
        <title>The Genome of the Zebra Mussel, Dreissena polymorpha: A Resource for Invasive Species Research.</title>
        <authorList>
            <person name="McCartney M.A."/>
            <person name="Auch B."/>
            <person name="Kono T."/>
            <person name="Mallez S."/>
            <person name="Zhang Y."/>
            <person name="Obille A."/>
            <person name="Becker A."/>
            <person name="Abrahante J.E."/>
            <person name="Garbe J."/>
            <person name="Badalamenti J.P."/>
            <person name="Herman A."/>
            <person name="Mangelson H."/>
            <person name="Liachko I."/>
            <person name="Sullivan S."/>
            <person name="Sone E.D."/>
            <person name="Koren S."/>
            <person name="Silverstein K.A.T."/>
            <person name="Beckman K.B."/>
            <person name="Gohl D.M."/>
        </authorList>
    </citation>
    <scope>NUCLEOTIDE SEQUENCE</scope>
    <source>
        <strain evidence="2">Duluth1</strain>
        <tissue evidence="2">Whole animal</tissue>
    </source>
</reference>
<feature type="compositionally biased region" description="Basic and acidic residues" evidence="1">
    <location>
        <begin position="215"/>
        <end position="233"/>
    </location>
</feature>
<feature type="compositionally biased region" description="Polar residues" evidence="1">
    <location>
        <begin position="303"/>
        <end position="314"/>
    </location>
</feature>
<feature type="region of interest" description="Disordered" evidence="1">
    <location>
        <begin position="17"/>
        <end position="38"/>
    </location>
</feature>
<dbReference type="Proteomes" id="UP000828390">
    <property type="component" value="Unassembled WGS sequence"/>
</dbReference>
<feature type="compositionally biased region" description="Polar residues" evidence="1">
    <location>
        <begin position="419"/>
        <end position="428"/>
    </location>
</feature>
<feature type="compositionally biased region" description="Basic and acidic residues" evidence="1">
    <location>
        <begin position="443"/>
        <end position="461"/>
    </location>
</feature>
<feature type="compositionally biased region" description="Basic and acidic residues" evidence="1">
    <location>
        <begin position="500"/>
        <end position="526"/>
    </location>
</feature>
<reference evidence="2" key="2">
    <citation type="submission" date="2020-11" db="EMBL/GenBank/DDBJ databases">
        <authorList>
            <person name="McCartney M.A."/>
            <person name="Auch B."/>
            <person name="Kono T."/>
            <person name="Mallez S."/>
            <person name="Becker A."/>
            <person name="Gohl D.M."/>
            <person name="Silverstein K.A.T."/>
            <person name="Koren S."/>
            <person name="Bechman K.B."/>
            <person name="Herman A."/>
            <person name="Abrahante J.E."/>
            <person name="Garbe J."/>
        </authorList>
    </citation>
    <scope>NUCLEOTIDE SEQUENCE</scope>
    <source>
        <strain evidence="2">Duluth1</strain>
        <tissue evidence="2">Whole animal</tissue>
    </source>
</reference>
<evidence type="ECO:0000313" key="2">
    <source>
        <dbReference type="EMBL" id="KAH3784673.1"/>
    </source>
</evidence>
<feature type="region of interest" description="Disordered" evidence="1">
    <location>
        <begin position="102"/>
        <end position="122"/>
    </location>
</feature>